<dbReference type="PANTHER" id="PTHR43337">
    <property type="entry name" value="XANTHINE/URACIL PERMEASE C887.17-RELATED"/>
    <property type="match status" value="1"/>
</dbReference>
<feature type="transmembrane region" description="Helical" evidence="9">
    <location>
        <begin position="88"/>
        <end position="113"/>
    </location>
</feature>
<feature type="transmembrane region" description="Helical" evidence="9">
    <location>
        <begin position="125"/>
        <end position="147"/>
    </location>
</feature>
<dbReference type="PIRSF" id="PIRSF005353">
    <property type="entry name" value="PbuG"/>
    <property type="match status" value="1"/>
</dbReference>
<evidence type="ECO:0000256" key="6">
    <source>
        <dbReference type="ARBA" id="ARBA00022989"/>
    </source>
</evidence>
<evidence type="ECO:0000256" key="9">
    <source>
        <dbReference type="SAM" id="Phobius"/>
    </source>
</evidence>
<dbReference type="Pfam" id="PF00860">
    <property type="entry name" value="Xan_ur_permease"/>
    <property type="match status" value="2"/>
</dbReference>
<keyword evidence="7 8" id="KW-0472">Membrane</keyword>
<evidence type="ECO:0000313" key="11">
    <source>
        <dbReference type="Proteomes" id="UP001164948"/>
    </source>
</evidence>
<evidence type="ECO:0000256" key="2">
    <source>
        <dbReference type="ARBA" id="ARBA00005697"/>
    </source>
</evidence>
<dbReference type="InterPro" id="IPR045018">
    <property type="entry name" value="Azg-like"/>
</dbReference>
<evidence type="ECO:0000256" key="4">
    <source>
        <dbReference type="ARBA" id="ARBA00022475"/>
    </source>
</evidence>
<feature type="transmembrane region" description="Helical" evidence="9">
    <location>
        <begin position="428"/>
        <end position="455"/>
    </location>
</feature>
<feature type="transmembrane region" description="Helical" evidence="9">
    <location>
        <begin position="20"/>
        <end position="41"/>
    </location>
</feature>
<dbReference type="EMBL" id="CP095081">
    <property type="protein sequence ID" value="WAI92734.1"/>
    <property type="molecule type" value="Genomic_DNA"/>
</dbReference>
<accession>A0AAF0A007</accession>
<dbReference type="InterPro" id="IPR006043">
    <property type="entry name" value="NCS2"/>
</dbReference>
<dbReference type="Proteomes" id="UP001164948">
    <property type="component" value="Chromosome"/>
</dbReference>
<evidence type="ECO:0000313" key="10">
    <source>
        <dbReference type="EMBL" id="WAI92734.1"/>
    </source>
</evidence>
<dbReference type="PANTHER" id="PTHR43337:SF1">
    <property type="entry name" value="XANTHINE_URACIL PERMEASE C887.17-RELATED"/>
    <property type="match status" value="1"/>
</dbReference>
<sequence length="486" mass="51073">MEKFFKLKENGTGVSTEIMAGLTTFFAMSYILFVNPSILSASGMPSKAVFLATIIAAAISTLIMGLFANVPYALAPGMGLNAFFTYTVVFGLGFSWQEALAMVFICGLFNVFITVTKFRKSIIKAIPVSLQHAIGGGIGVFVAYLGFKNANIITFSASAVNIVTVNGVEPAKATAKTFADGVFSINANGGVVPAISTFTDPSVLLAIFGLLLTAVLVIRNVRGAILIGIVATTLVGIPMGVVDLSTLNFDGNHIGSAFSELGTTFLAAFGGMQSLFSDSSRLPLVLMTIFAFSLSDTFDTIGTFIGTGRRTGIFSQEDENALENSTGFSSKMDRALFADAIGTSIGALFGTSNTTTYVESAAGIAEGGRTGLTAVSTAVCFLLSTLLLPLVGIVPAAATAPALIIVGVMMVSSFLDVDWSRFEDALPAFFAAFFMALCYSISYGIAAAFIFYCLVKIVKGEANKIHPILWGSTFLFILNFIILAIL</sequence>
<dbReference type="GO" id="GO:0005345">
    <property type="term" value="F:purine nucleobase transmembrane transporter activity"/>
    <property type="evidence" value="ECO:0007669"/>
    <property type="project" value="TreeGrafter"/>
</dbReference>
<protein>
    <submittedName>
        <fullName evidence="10">NCS2 family permease</fullName>
    </submittedName>
</protein>
<dbReference type="InterPro" id="IPR026033">
    <property type="entry name" value="Azg-like_bact_archaea"/>
</dbReference>
<reference evidence="10" key="1">
    <citation type="submission" date="2022-03" db="EMBL/GenBank/DDBJ databases">
        <title>Characterization and genomic analysis of a Streptococcus dysgalactiae associated with cultured channel catfish mortalities in China.</title>
        <authorList>
            <person name="Wang J."/>
            <person name="Geng Y."/>
        </authorList>
    </citation>
    <scope>NUCLEOTIDE SEQUENCE</scope>
    <source>
        <strain evidence="10">WJ001</strain>
    </source>
</reference>
<dbReference type="RefSeq" id="WP_268227761.1">
    <property type="nucleotide sequence ID" value="NZ_CP095081.1"/>
</dbReference>
<feature type="transmembrane region" description="Helical" evidence="9">
    <location>
        <begin position="48"/>
        <end position="68"/>
    </location>
</feature>
<evidence type="ECO:0000256" key="3">
    <source>
        <dbReference type="ARBA" id="ARBA00022448"/>
    </source>
</evidence>
<dbReference type="GO" id="GO:0005886">
    <property type="term" value="C:plasma membrane"/>
    <property type="evidence" value="ECO:0007669"/>
    <property type="project" value="UniProtKB-SubCell"/>
</dbReference>
<gene>
    <name evidence="10" type="ORF">MP619_09615</name>
</gene>
<proteinExistence type="inferred from homology"/>
<feature type="transmembrane region" description="Helical" evidence="9">
    <location>
        <begin position="379"/>
        <end position="408"/>
    </location>
</feature>
<evidence type="ECO:0000256" key="8">
    <source>
        <dbReference type="PIRNR" id="PIRNR005353"/>
    </source>
</evidence>
<feature type="transmembrane region" description="Helical" evidence="9">
    <location>
        <begin position="225"/>
        <end position="242"/>
    </location>
</feature>
<evidence type="ECO:0000256" key="7">
    <source>
        <dbReference type="ARBA" id="ARBA00023136"/>
    </source>
</evidence>
<evidence type="ECO:0000256" key="5">
    <source>
        <dbReference type="ARBA" id="ARBA00022692"/>
    </source>
</evidence>
<feature type="transmembrane region" description="Helical" evidence="9">
    <location>
        <begin position="201"/>
        <end position="218"/>
    </location>
</feature>
<name>A0AAF0A007_STRDY</name>
<keyword evidence="6 8" id="KW-1133">Transmembrane helix</keyword>
<keyword evidence="3 8" id="KW-0813">Transport</keyword>
<keyword evidence="4 8" id="KW-1003">Cell membrane</keyword>
<keyword evidence="5 8" id="KW-0812">Transmembrane</keyword>
<feature type="transmembrane region" description="Helical" evidence="9">
    <location>
        <begin position="467"/>
        <end position="485"/>
    </location>
</feature>
<comment type="subcellular location">
    <subcellularLocation>
        <location evidence="1 8">Cell membrane</location>
        <topology evidence="1 8">Multi-pass membrane protein</topology>
    </subcellularLocation>
</comment>
<organism evidence="10 11">
    <name type="scientific">Streptococcus dysgalactiae</name>
    <dbReference type="NCBI Taxonomy" id="1334"/>
    <lineage>
        <taxon>Bacteria</taxon>
        <taxon>Bacillati</taxon>
        <taxon>Bacillota</taxon>
        <taxon>Bacilli</taxon>
        <taxon>Lactobacillales</taxon>
        <taxon>Streptococcaceae</taxon>
        <taxon>Streptococcus</taxon>
    </lineage>
</organism>
<comment type="similarity">
    <text evidence="2 8">Belongs to the nucleobase:cation symporter-2 (NCS2) (TC 2.A.40) family. Azg-like subfamily.</text>
</comment>
<dbReference type="AlphaFoldDB" id="A0AAF0A007"/>
<evidence type="ECO:0000256" key="1">
    <source>
        <dbReference type="ARBA" id="ARBA00004651"/>
    </source>
</evidence>